<feature type="compositionally biased region" description="Basic and acidic residues" evidence="14">
    <location>
        <begin position="160"/>
        <end position="169"/>
    </location>
</feature>
<gene>
    <name evidence="15" type="ORF">SMRZ_LOCUS16479</name>
</gene>
<feature type="region of interest" description="Disordered" evidence="14">
    <location>
        <begin position="1449"/>
        <end position="1478"/>
    </location>
</feature>
<evidence type="ECO:0000256" key="10">
    <source>
        <dbReference type="ARBA" id="ARBA00023125"/>
    </source>
</evidence>
<keyword evidence="16" id="KW-1185">Reference proteome</keyword>
<keyword evidence="5 13" id="KW-0227">DNA damage</keyword>
<keyword evidence="4" id="KW-0547">Nucleotide-binding</keyword>
<evidence type="ECO:0000256" key="8">
    <source>
        <dbReference type="ARBA" id="ARBA00022840"/>
    </source>
</evidence>
<comment type="similarity">
    <text evidence="2 13">Belongs to the SNF2/RAD54 helicase family.</text>
</comment>
<dbReference type="GO" id="GO:0004386">
    <property type="term" value="F:helicase activity"/>
    <property type="evidence" value="ECO:0007669"/>
    <property type="project" value="UniProtKB-KW"/>
</dbReference>
<keyword evidence="11 13" id="KW-0234">DNA repair</keyword>
<dbReference type="SMART" id="SM00487">
    <property type="entry name" value="DEXDc"/>
    <property type="match status" value="1"/>
</dbReference>
<accession>A0A183MKA4</accession>
<dbReference type="InterPro" id="IPR020838">
    <property type="entry name" value="DBINO"/>
</dbReference>
<dbReference type="GO" id="GO:0006281">
    <property type="term" value="P:DNA repair"/>
    <property type="evidence" value="ECO:0007669"/>
    <property type="project" value="UniProtKB-UniRule"/>
</dbReference>
<evidence type="ECO:0000256" key="9">
    <source>
        <dbReference type="ARBA" id="ARBA00022853"/>
    </source>
</evidence>
<comment type="function">
    <text evidence="13">ATPase component of the INO80 complex which remodels chromatin by shifting nucleosomes and is involved in DNA repair.</text>
</comment>
<keyword evidence="8 13" id="KW-0067">ATP-binding</keyword>
<evidence type="ECO:0000256" key="3">
    <source>
        <dbReference type="ARBA" id="ARBA00019805"/>
    </source>
</evidence>
<reference evidence="15 16" key="1">
    <citation type="submission" date="2018-11" db="EMBL/GenBank/DDBJ databases">
        <authorList>
            <consortium name="Pathogen Informatics"/>
        </authorList>
    </citation>
    <scope>NUCLEOTIDE SEQUENCE [LARGE SCALE GENOMIC DNA]</scope>
    <source>
        <strain evidence="15 16">Zambia</strain>
    </source>
</reference>
<evidence type="ECO:0000256" key="5">
    <source>
        <dbReference type="ARBA" id="ARBA00022763"/>
    </source>
</evidence>
<dbReference type="EC" id="3.6.4.-" evidence="13"/>
<sequence>MPDTKLLKPSEDEQSRPISSFSPQILREFHILLAEWRSEARELVACMREKERQSVLASVGIQAFSEDVLSQKDKDMSGDFNIKKMSQRNLSTSAVSWRNSSFVSGMRKRKSTQLIRGNRSSKFGRQSNYPPNSSWSRKHCYNNSLLKRRDINKPSIPAENLKRPTHTDNKSQYLDEDDDEEEDQLTAIVSRQRQAFSARAAAGRPSIRKIQSDLQVKSGDAVLSTVSSVPAARRLSAKVLRAWKSLAKKIICKVARQRGTNRRDKIILAKRAARECARLLRQKALLSQKAARDSISRGHRLSREIASNWRSSTSSTANGSGPLTINGVTIPSNSNITHFSSLMDLPDYYTSARPESGALELNMSNSVMESSTAIRRRAEKAAAEQRKADLELLEARRQQRKLNFLITQTELYAHFMAKKMADVNSGNCKSEDICGPENAESESGNVIQEDDSQEVEAQRILRRLEEMDDDSVETKINDEGIDTGSDTSVPCDPIQNDQDSVGISTGSTHRKSYSSIAVAAKAAACRLGINVEEEYDIEQAKSEALMKVKAAVTTERNRVSQFHSGTATNPNLNAPVHNNTDSSTTTQIEAPKLFKGQLKAYQVRGLNWLLGLFDQGINGILADEMGLGKTVQTVAFLGCLAENYNIWGPFLIVTPASTLHNWTQEFAKFLPAFRLVPYWGTPTERKVLRRFWSSTRSSNVESFDESGDINPGQAGTKDSQLHVVITSYQVVLQDAKFINKTAWSYIVLDEAHAIKSTSSLRWKILLSFKCRNRLLLTGTPIQNTMQELWALLHFIMPTLFDSHDEFANWFSRDIESQASVTARTGGGGTVGGGSIISSSGTGSLITSKLNENQLSRLHLILKPFMLRRTKTEVEHEISTKTEIMLYCPLSHRQQILYERLRSKIRLEDLSSIMSANGISDSFSSNLDNTNALSSSSSATAHLINLVMQLRKVCNHPDLWERRDVRFSCITGQMEPNSCRFYNSDIKYNAYTNNHNQYAMWRLPNLLYEDGFSFTRLLGLSVNEYVKSIQTGGFSHSDSQTISHSHSARIIISNYFNEDITMSKNASGLLQLNSLFPMSHARTSRHSVAQLVYLQGLLLRQVEYESSTTVSNVPSVFIHCPGIRPYIPNFVSAATTHKLIFDKSWYLPILSIALTNERSHTNYGFITNSHIPNKALGVLINPLKPFVNTCNYDTSHVYSLSYNVTTPLPRSLELVSRATRISDSGKLTTLDNLLSELKSNGHRVLIYSQMTRMIDILEEFMLYRKHAYLRLDGSSRLSDRRDMVAQWQTNPRWFVFLLSTRAGGLGINLTAADTVIFYDSDWNPTVDQQAMDRAHRLGQTKPVTVYRLICKNTVEGRMLRRAEEKRAMQQMVIQSGQGGLNNLLSNVKNSSSPTEHMTSSDMVSLLLDDDELVKRLQIRRRLQPQRGRPAKNQASKRLIASETVSNLSNADAEAHVAGQPSSSSFNSTKSSSHPQGVSDISTVDEDLLERKRQAAWAEQPRGGRTKKIRPMESIGPATISSIDNSVTNCDNDNNSNSSSSSSSNNTT</sequence>
<dbReference type="InterPro" id="IPR050520">
    <property type="entry name" value="INO80/SWR1_helicase"/>
</dbReference>
<comment type="domain">
    <text evidence="13">The DBINO region is involved in binding to DNA.</text>
</comment>
<dbReference type="Pfam" id="PF00176">
    <property type="entry name" value="SNF2-rel_dom"/>
    <property type="match status" value="1"/>
</dbReference>
<dbReference type="InterPro" id="IPR000330">
    <property type="entry name" value="SNF2_N"/>
</dbReference>
<dbReference type="SMART" id="SM00490">
    <property type="entry name" value="HELICc"/>
    <property type="match status" value="1"/>
</dbReference>
<evidence type="ECO:0000256" key="14">
    <source>
        <dbReference type="SAM" id="MobiDB-lite"/>
    </source>
</evidence>
<dbReference type="FunFam" id="3.40.50.10810:FF:000005">
    <property type="entry name" value="Photoperiod-independent early flowering 1"/>
    <property type="match status" value="1"/>
</dbReference>
<evidence type="ECO:0000256" key="2">
    <source>
        <dbReference type="ARBA" id="ARBA00007025"/>
    </source>
</evidence>
<evidence type="ECO:0000313" key="15">
    <source>
        <dbReference type="EMBL" id="VDP21118.1"/>
    </source>
</evidence>
<dbReference type="SUPFAM" id="SSF52540">
    <property type="entry name" value="P-loop containing nucleoside triphosphate hydrolases"/>
    <property type="match status" value="2"/>
</dbReference>
<dbReference type="Proteomes" id="UP000277204">
    <property type="component" value="Unassembled WGS sequence"/>
</dbReference>
<dbReference type="Gene3D" id="3.40.50.300">
    <property type="entry name" value="P-loop containing nucleotide triphosphate hydrolases"/>
    <property type="match status" value="1"/>
</dbReference>
<feature type="region of interest" description="Disordered" evidence="14">
    <location>
        <begin position="1492"/>
        <end position="1546"/>
    </location>
</feature>
<comment type="subcellular location">
    <subcellularLocation>
        <location evidence="1 13">Nucleus</location>
    </subcellularLocation>
</comment>
<keyword evidence="7" id="KW-0347">Helicase</keyword>
<proteinExistence type="inferred from homology"/>
<comment type="subunit">
    <text evidence="13">Component of the INO80 chromatin-remodeling complex.</text>
</comment>
<evidence type="ECO:0000313" key="16">
    <source>
        <dbReference type="Proteomes" id="UP000277204"/>
    </source>
</evidence>
<feature type="compositionally biased region" description="Polar residues" evidence="14">
    <location>
        <begin position="112"/>
        <end position="145"/>
    </location>
</feature>
<keyword evidence="12" id="KW-0539">Nucleus</keyword>
<dbReference type="PROSITE" id="PS51192">
    <property type="entry name" value="HELICASE_ATP_BIND_1"/>
    <property type="match status" value="1"/>
</dbReference>
<evidence type="ECO:0000256" key="4">
    <source>
        <dbReference type="ARBA" id="ARBA00022741"/>
    </source>
</evidence>
<evidence type="ECO:0000256" key="12">
    <source>
        <dbReference type="ARBA" id="ARBA00023242"/>
    </source>
</evidence>
<dbReference type="PROSITE" id="PS51413">
    <property type="entry name" value="DBINO"/>
    <property type="match status" value="1"/>
</dbReference>
<dbReference type="GO" id="GO:0031011">
    <property type="term" value="C:Ino80 complex"/>
    <property type="evidence" value="ECO:0007669"/>
    <property type="project" value="UniProtKB-UniRule"/>
</dbReference>
<evidence type="ECO:0000256" key="6">
    <source>
        <dbReference type="ARBA" id="ARBA00022801"/>
    </source>
</evidence>
<dbReference type="PANTHER" id="PTHR45685:SF2">
    <property type="entry name" value="CHROMATIN-REMODELING ATPASE INO80"/>
    <property type="match status" value="1"/>
</dbReference>
<dbReference type="PROSITE" id="PS51194">
    <property type="entry name" value="HELICASE_CTER"/>
    <property type="match status" value="1"/>
</dbReference>
<feature type="region of interest" description="Disordered" evidence="14">
    <location>
        <begin position="1418"/>
        <end position="1437"/>
    </location>
</feature>
<feature type="region of interest" description="Disordered" evidence="14">
    <location>
        <begin position="102"/>
        <end position="178"/>
    </location>
</feature>
<feature type="region of interest" description="Disordered" evidence="14">
    <location>
        <begin position="476"/>
        <end position="495"/>
    </location>
</feature>
<dbReference type="InterPro" id="IPR027417">
    <property type="entry name" value="P-loop_NTPase"/>
</dbReference>
<dbReference type="STRING" id="48269.A0A183MKA4"/>
<feature type="compositionally biased region" description="Low complexity" evidence="14">
    <location>
        <begin position="1460"/>
        <end position="1471"/>
    </location>
</feature>
<keyword evidence="6 13" id="KW-0378">Hydrolase</keyword>
<evidence type="ECO:0000256" key="13">
    <source>
        <dbReference type="RuleBase" id="RU368001"/>
    </source>
</evidence>
<dbReference type="InterPro" id="IPR001650">
    <property type="entry name" value="Helicase_C-like"/>
</dbReference>
<organism evidence="15 16">
    <name type="scientific">Schistosoma margrebowiei</name>
    <dbReference type="NCBI Taxonomy" id="48269"/>
    <lineage>
        <taxon>Eukaryota</taxon>
        <taxon>Metazoa</taxon>
        <taxon>Spiralia</taxon>
        <taxon>Lophotrochozoa</taxon>
        <taxon>Platyhelminthes</taxon>
        <taxon>Trematoda</taxon>
        <taxon>Digenea</taxon>
        <taxon>Strigeidida</taxon>
        <taxon>Schistosomatoidea</taxon>
        <taxon>Schistosomatidae</taxon>
        <taxon>Schistosoma</taxon>
    </lineage>
</organism>
<dbReference type="Pfam" id="PF00271">
    <property type="entry name" value="Helicase_C"/>
    <property type="match status" value="1"/>
</dbReference>
<dbReference type="GO" id="GO:0005524">
    <property type="term" value="F:ATP binding"/>
    <property type="evidence" value="ECO:0007669"/>
    <property type="project" value="UniProtKB-UniRule"/>
</dbReference>
<dbReference type="EMBL" id="UZAI01017152">
    <property type="protein sequence ID" value="VDP21118.1"/>
    <property type="molecule type" value="Genomic_DNA"/>
</dbReference>
<dbReference type="GO" id="GO:0006338">
    <property type="term" value="P:chromatin remodeling"/>
    <property type="evidence" value="ECO:0007669"/>
    <property type="project" value="UniProtKB-UniRule"/>
</dbReference>
<dbReference type="CDD" id="cd18793">
    <property type="entry name" value="SF2_C_SNF"/>
    <property type="match status" value="1"/>
</dbReference>
<keyword evidence="9" id="KW-0156">Chromatin regulator</keyword>
<evidence type="ECO:0000256" key="1">
    <source>
        <dbReference type="ARBA" id="ARBA00004123"/>
    </source>
</evidence>
<dbReference type="Pfam" id="PF13892">
    <property type="entry name" value="DBINO"/>
    <property type="match status" value="2"/>
</dbReference>
<keyword evidence="10 13" id="KW-0238">DNA-binding</keyword>
<dbReference type="GO" id="GO:0042393">
    <property type="term" value="F:histone binding"/>
    <property type="evidence" value="ECO:0007669"/>
    <property type="project" value="TreeGrafter"/>
</dbReference>
<dbReference type="Gene3D" id="3.40.50.10810">
    <property type="entry name" value="Tandem AAA-ATPase domain"/>
    <property type="match status" value="1"/>
</dbReference>
<dbReference type="GO" id="GO:0003677">
    <property type="term" value="F:DNA binding"/>
    <property type="evidence" value="ECO:0007669"/>
    <property type="project" value="UniProtKB-UniRule"/>
</dbReference>
<evidence type="ECO:0000256" key="7">
    <source>
        <dbReference type="ARBA" id="ARBA00022806"/>
    </source>
</evidence>
<dbReference type="GO" id="GO:0016887">
    <property type="term" value="F:ATP hydrolysis activity"/>
    <property type="evidence" value="ECO:0007669"/>
    <property type="project" value="TreeGrafter"/>
</dbReference>
<dbReference type="PANTHER" id="PTHR45685">
    <property type="entry name" value="HELICASE SRCAP-RELATED"/>
    <property type="match status" value="1"/>
</dbReference>
<evidence type="ECO:0000256" key="11">
    <source>
        <dbReference type="ARBA" id="ARBA00023204"/>
    </source>
</evidence>
<dbReference type="InterPro" id="IPR049730">
    <property type="entry name" value="SNF2/RAD54-like_C"/>
</dbReference>
<protein>
    <recommendedName>
        <fullName evidence="3 13">Chromatin-remodeling ATPase INO80</fullName>
        <ecNumber evidence="13">3.6.4.-</ecNumber>
    </recommendedName>
</protein>
<feature type="compositionally biased region" description="Low complexity" evidence="14">
    <location>
        <begin position="1522"/>
        <end position="1546"/>
    </location>
</feature>
<dbReference type="InterPro" id="IPR014001">
    <property type="entry name" value="Helicase_ATP-bd"/>
</dbReference>
<dbReference type="InterPro" id="IPR038718">
    <property type="entry name" value="SNF2-like_sf"/>
</dbReference>
<comment type="catalytic activity">
    <reaction evidence="13">
        <text>ATP + H2O = ADP + phosphate + H(+)</text>
        <dbReference type="Rhea" id="RHEA:13065"/>
        <dbReference type="ChEBI" id="CHEBI:15377"/>
        <dbReference type="ChEBI" id="CHEBI:15378"/>
        <dbReference type="ChEBI" id="CHEBI:30616"/>
        <dbReference type="ChEBI" id="CHEBI:43474"/>
        <dbReference type="ChEBI" id="CHEBI:456216"/>
    </reaction>
</comment>
<name>A0A183MKA4_9TREM</name>